<evidence type="ECO:0000313" key="2">
    <source>
        <dbReference type="Proteomes" id="UP001221898"/>
    </source>
</evidence>
<keyword evidence="2" id="KW-1185">Reference proteome</keyword>
<sequence>MELDLQFEVSGLSDGVWDELPRHSATGRGRSIGCCRCAATHYRWIRRSFPADLETNSDALRSRRRRRAGDLI</sequence>
<accession>A0AAD7SF73</accession>
<dbReference type="AlphaFoldDB" id="A0AAD7SF73"/>
<proteinExistence type="predicted"/>
<dbReference type="EMBL" id="JAINUG010000071">
    <property type="protein sequence ID" value="KAJ8401365.1"/>
    <property type="molecule type" value="Genomic_DNA"/>
</dbReference>
<comment type="caution">
    <text evidence="1">The sequence shown here is derived from an EMBL/GenBank/DDBJ whole genome shotgun (WGS) entry which is preliminary data.</text>
</comment>
<organism evidence="1 2">
    <name type="scientific">Aldrovandia affinis</name>
    <dbReference type="NCBI Taxonomy" id="143900"/>
    <lineage>
        <taxon>Eukaryota</taxon>
        <taxon>Metazoa</taxon>
        <taxon>Chordata</taxon>
        <taxon>Craniata</taxon>
        <taxon>Vertebrata</taxon>
        <taxon>Euteleostomi</taxon>
        <taxon>Actinopterygii</taxon>
        <taxon>Neopterygii</taxon>
        <taxon>Teleostei</taxon>
        <taxon>Notacanthiformes</taxon>
        <taxon>Halosauridae</taxon>
        <taxon>Aldrovandia</taxon>
    </lineage>
</organism>
<protein>
    <submittedName>
        <fullName evidence="1">Uncharacterized protein</fullName>
    </submittedName>
</protein>
<evidence type="ECO:0000313" key="1">
    <source>
        <dbReference type="EMBL" id="KAJ8401365.1"/>
    </source>
</evidence>
<gene>
    <name evidence="1" type="ORF">AAFF_G00385960</name>
</gene>
<dbReference type="Proteomes" id="UP001221898">
    <property type="component" value="Unassembled WGS sequence"/>
</dbReference>
<reference evidence="1" key="1">
    <citation type="journal article" date="2023" name="Science">
        <title>Genome structures resolve the early diversification of teleost fishes.</title>
        <authorList>
            <person name="Parey E."/>
            <person name="Louis A."/>
            <person name="Montfort J."/>
            <person name="Bouchez O."/>
            <person name="Roques C."/>
            <person name="Iampietro C."/>
            <person name="Lluch J."/>
            <person name="Castinel A."/>
            <person name="Donnadieu C."/>
            <person name="Desvignes T."/>
            <person name="Floi Bucao C."/>
            <person name="Jouanno E."/>
            <person name="Wen M."/>
            <person name="Mejri S."/>
            <person name="Dirks R."/>
            <person name="Jansen H."/>
            <person name="Henkel C."/>
            <person name="Chen W.J."/>
            <person name="Zahm M."/>
            <person name="Cabau C."/>
            <person name="Klopp C."/>
            <person name="Thompson A.W."/>
            <person name="Robinson-Rechavi M."/>
            <person name="Braasch I."/>
            <person name="Lecointre G."/>
            <person name="Bobe J."/>
            <person name="Postlethwait J.H."/>
            <person name="Berthelot C."/>
            <person name="Roest Crollius H."/>
            <person name="Guiguen Y."/>
        </authorList>
    </citation>
    <scope>NUCLEOTIDE SEQUENCE</scope>
    <source>
        <strain evidence="1">NC1722</strain>
    </source>
</reference>
<name>A0AAD7SF73_9TELE</name>